<reference evidence="1 2" key="1">
    <citation type="submission" date="2019-05" db="EMBL/GenBank/DDBJ databases">
        <title>Emergence of the Ug99 lineage of the wheat stem rust pathogen through somatic hybridization.</title>
        <authorList>
            <person name="Li F."/>
            <person name="Upadhyaya N.M."/>
            <person name="Sperschneider J."/>
            <person name="Matny O."/>
            <person name="Nguyen-Phuc H."/>
            <person name="Mago R."/>
            <person name="Raley C."/>
            <person name="Miller M.E."/>
            <person name="Silverstein K.A.T."/>
            <person name="Henningsen E."/>
            <person name="Hirsch C.D."/>
            <person name="Visser B."/>
            <person name="Pretorius Z.A."/>
            <person name="Steffenson B.J."/>
            <person name="Schwessinger B."/>
            <person name="Dodds P.N."/>
            <person name="Figueroa M."/>
        </authorList>
    </citation>
    <scope>NUCLEOTIDE SEQUENCE [LARGE SCALE GENOMIC DNA]</scope>
    <source>
        <strain evidence="1">21-0</strain>
    </source>
</reference>
<name>A0A5B0LS75_PUCGR</name>
<comment type="caution">
    <text evidence="1">The sequence shown here is derived from an EMBL/GenBank/DDBJ whole genome shotgun (WGS) entry which is preliminary data.</text>
</comment>
<dbReference type="Proteomes" id="UP000324748">
    <property type="component" value="Unassembled WGS sequence"/>
</dbReference>
<dbReference type="EMBL" id="VSWC01000196">
    <property type="protein sequence ID" value="KAA1066478.1"/>
    <property type="molecule type" value="Genomic_DNA"/>
</dbReference>
<accession>A0A5B0LS75</accession>
<evidence type="ECO:0000313" key="2">
    <source>
        <dbReference type="Proteomes" id="UP000324748"/>
    </source>
</evidence>
<dbReference type="AlphaFoldDB" id="A0A5B0LS75"/>
<proteinExistence type="predicted"/>
<organism evidence="1 2">
    <name type="scientific">Puccinia graminis f. sp. tritici</name>
    <dbReference type="NCBI Taxonomy" id="56615"/>
    <lineage>
        <taxon>Eukaryota</taxon>
        <taxon>Fungi</taxon>
        <taxon>Dikarya</taxon>
        <taxon>Basidiomycota</taxon>
        <taxon>Pucciniomycotina</taxon>
        <taxon>Pucciniomycetes</taxon>
        <taxon>Pucciniales</taxon>
        <taxon>Pucciniaceae</taxon>
        <taxon>Puccinia</taxon>
    </lineage>
</organism>
<gene>
    <name evidence="1" type="ORF">PGT21_031404</name>
</gene>
<sequence>MISDDLINIIIHRSKQDQVEPLLVSVHIPNPSIPLPLGSHTYTTGALLRFCFETMSEIYGLSNFEAAFVKSSKLLRNQASESTSKLIAFRNFFKRISNKYRKVFERFSESLSEHISKCTWTKVRDVRPCGRMFRNISERTSEMFRTPAPVV</sequence>
<evidence type="ECO:0000313" key="1">
    <source>
        <dbReference type="EMBL" id="KAA1066478.1"/>
    </source>
</evidence>
<keyword evidence="2" id="KW-1185">Reference proteome</keyword>
<protein>
    <submittedName>
        <fullName evidence="1">Uncharacterized protein</fullName>
    </submittedName>
</protein>